<keyword evidence="1" id="KW-0732">Signal</keyword>
<dbReference type="KEGG" id="pais:PFX98_09650"/>
<dbReference type="Proteomes" id="UP001177769">
    <property type="component" value="Chromosome"/>
</dbReference>
<gene>
    <name evidence="2" type="ORF">PFX98_09650</name>
</gene>
<evidence type="ECO:0000313" key="3">
    <source>
        <dbReference type="Proteomes" id="UP001177769"/>
    </source>
</evidence>
<keyword evidence="3" id="KW-1185">Reference proteome</keyword>
<protein>
    <submittedName>
        <fullName evidence="2">Uncharacterized protein</fullName>
    </submittedName>
</protein>
<sequence length="178" mass="18934">MRWLLALLLGLVLAAAHASEPVTNFNVVLLQPSAVLEARVPSVDALAEYIKAVQAALREAVAGSEAQEKTRQSVGGFIVLAVRPGLQSRVWIDFDQLLDLEVRKQIALKVGAVKPFEAREGPVVFALKVALWDGKESKRIAPLPAEWKRSAAAASASAAAPGVAPPEVGALVESIWND</sequence>
<dbReference type="EMBL" id="CP116346">
    <property type="protein sequence ID" value="WIT13867.1"/>
    <property type="molecule type" value="Genomic_DNA"/>
</dbReference>
<name>A0AA95SPK0_9BURK</name>
<organism evidence="2 3">
    <name type="scientific">Paucibacter sediminis</name>
    <dbReference type="NCBI Taxonomy" id="3019553"/>
    <lineage>
        <taxon>Bacteria</taxon>
        <taxon>Pseudomonadati</taxon>
        <taxon>Pseudomonadota</taxon>
        <taxon>Betaproteobacteria</taxon>
        <taxon>Burkholderiales</taxon>
        <taxon>Sphaerotilaceae</taxon>
        <taxon>Roseateles</taxon>
    </lineage>
</organism>
<proteinExistence type="predicted"/>
<feature type="chain" id="PRO_5041697786" evidence="1">
    <location>
        <begin position="19"/>
        <end position="178"/>
    </location>
</feature>
<reference evidence="2" key="1">
    <citation type="submission" date="2023-01" db="EMBL/GenBank/DDBJ databases">
        <title>Whole genome sequence of Paucibacter sp. S2-9 isolated from pond sediment.</title>
        <authorList>
            <person name="Jung J.Y."/>
        </authorList>
    </citation>
    <scope>NUCLEOTIDE SEQUENCE</scope>
    <source>
        <strain evidence="2">S2-9</strain>
    </source>
</reference>
<dbReference type="RefSeq" id="WP_285234986.1">
    <property type="nucleotide sequence ID" value="NZ_CP116346.1"/>
</dbReference>
<dbReference type="AlphaFoldDB" id="A0AA95SPK0"/>
<evidence type="ECO:0000256" key="1">
    <source>
        <dbReference type="SAM" id="SignalP"/>
    </source>
</evidence>
<feature type="signal peptide" evidence="1">
    <location>
        <begin position="1"/>
        <end position="18"/>
    </location>
</feature>
<evidence type="ECO:0000313" key="2">
    <source>
        <dbReference type="EMBL" id="WIT13867.1"/>
    </source>
</evidence>
<accession>A0AA95SPK0</accession>